<gene>
    <name evidence="2" type="ORF">HMPREF2137_06575</name>
</gene>
<evidence type="ECO:0000313" key="3">
    <source>
        <dbReference type="Proteomes" id="UP000029556"/>
    </source>
</evidence>
<evidence type="ECO:0008006" key="4">
    <source>
        <dbReference type="Google" id="ProtNLM"/>
    </source>
</evidence>
<keyword evidence="1" id="KW-0732">Signal</keyword>
<protein>
    <recommendedName>
        <fullName evidence="4">DUF4906 domain-containing protein</fullName>
    </recommendedName>
</protein>
<feature type="signal peptide" evidence="1">
    <location>
        <begin position="1"/>
        <end position="29"/>
    </location>
</feature>
<dbReference type="CDD" id="cd13120">
    <property type="entry name" value="BF2867_like_N"/>
    <property type="match status" value="1"/>
</dbReference>
<dbReference type="AlphaFoldDB" id="A0A095ZJI1"/>
<reference evidence="2 3" key="1">
    <citation type="submission" date="2014-07" db="EMBL/GenBank/DDBJ databases">
        <authorList>
            <person name="McCorrison J."/>
            <person name="Sanka R."/>
            <person name="Torralba M."/>
            <person name="Gillis M."/>
            <person name="Haft D.H."/>
            <person name="Methe B."/>
            <person name="Sutton G."/>
            <person name="Nelson K.E."/>
        </authorList>
    </citation>
    <scope>NUCLEOTIDE SEQUENCE [LARGE SCALE GENOMIC DNA]</scope>
    <source>
        <strain evidence="2 3">DNF00853</strain>
    </source>
</reference>
<evidence type="ECO:0000256" key="1">
    <source>
        <dbReference type="SAM" id="SignalP"/>
    </source>
</evidence>
<evidence type="ECO:0000313" key="2">
    <source>
        <dbReference type="EMBL" id="KGF34823.1"/>
    </source>
</evidence>
<feature type="chain" id="PRO_5001922942" description="DUF4906 domain-containing protein" evidence="1">
    <location>
        <begin position="30"/>
        <end position="900"/>
    </location>
</feature>
<dbReference type="OrthoDB" id="1164152at2"/>
<accession>A0A095ZJI1</accession>
<organism evidence="2 3">
    <name type="scientific">Hoylesella buccalis DNF00853</name>
    <dbReference type="NCBI Taxonomy" id="1401074"/>
    <lineage>
        <taxon>Bacteria</taxon>
        <taxon>Pseudomonadati</taxon>
        <taxon>Bacteroidota</taxon>
        <taxon>Bacteroidia</taxon>
        <taxon>Bacteroidales</taxon>
        <taxon>Prevotellaceae</taxon>
        <taxon>Hoylesella</taxon>
    </lineage>
</organism>
<dbReference type="Proteomes" id="UP000029556">
    <property type="component" value="Unassembled WGS sequence"/>
</dbReference>
<sequence length="900" mass="98678">MKKMTLSTKKYVESCALAVAFMLLPTACTDDIDNTENNGSEATHITFNIQDATRTADEALTKAMTSRTTHLEMQGLKPSDITVRTFDGHCSDGSTVTIVEETTPGLPSEIDEVQTTTRGEHVFVTNGALSKQFKATAFFGANSGSLAMDSKFKDQTFNGNGSPIDGSLIWKGSQPCGKFYAYGPSLDGLGSLREEGGKKKIDFEVNDIVGQQLDFVTATSDVVTLSQENKKEKKCPPIKLTFRHPLTALRFKIGKDVLGVGKDDNISSVTIANVKAKGTYILPDESNKFGTWELSSDDPTFFELTNYGGKYGFRTENNVCIVGSSEHIASDYNTMFMIPQEGEITIRIVVGGKTITGKVKAQWKPGTTKTYSFYRKTGKSDYHFTVNGGKVLTYDTKTQPQTEAVPFTVTSYKTGGTPLGWSVEGYEVSTDGGKQWNSINASEADKMIKLDKTSGAGSATTLGEKVMATVHWDVVDEVADRNKTLQNNDQHGSPLNPFNLATNDFGYALTAKANTANCYIVSAPGTYAIPLVYGNAIKYGQDNKSAYNKDRKCYKDYQGKEISKPNIEGGTNAKIIWQDGEQVSNNVSIQHDNLVFTVEKKHIKNGNAVVAVTDNKGVVMWSWHLWFTSPEALNTTTLEKGTNIINVVAKEPLGLAYVKWLQSKNSNGTARTEDRHIKIKLKQNDSNGQTATVEIIQKPVYYREINTTSYQFGRKDPMPNIDVAGFKIEPAETDGKRIQDFIQNPGTFYTGSHLYSEFNNGETYSLWASNTTLENHDLTNTNKSIYDPCPAGFKVLPVAYIPIFTNNGSYTKGDWDAGRWIQKNMQNYYLLFAPAGRNNLTGQVEDAGKRGLYWAACVSKKANLSGLVFSPSSPSTKDISNVLGAGFAFNSSCGILPIAE</sequence>
<proteinExistence type="predicted"/>
<dbReference type="EMBL" id="JRNN01000064">
    <property type="protein sequence ID" value="KGF34823.1"/>
    <property type="molecule type" value="Genomic_DNA"/>
</dbReference>
<dbReference type="RefSeq" id="WP_036872773.1">
    <property type="nucleotide sequence ID" value="NZ_JRNN01000064.1"/>
</dbReference>
<comment type="caution">
    <text evidence="2">The sequence shown here is derived from an EMBL/GenBank/DDBJ whole genome shotgun (WGS) entry which is preliminary data.</text>
</comment>
<name>A0A095ZJI1_9BACT</name>